<proteinExistence type="predicted"/>
<name>A0A5C5VBC8_9BACT</name>
<accession>A0A5C5VBC8</accession>
<evidence type="ECO:0000256" key="1">
    <source>
        <dbReference type="SAM" id="MobiDB-lite"/>
    </source>
</evidence>
<dbReference type="Proteomes" id="UP000318878">
    <property type="component" value="Unassembled WGS sequence"/>
</dbReference>
<dbReference type="AlphaFoldDB" id="A0A5C5VBC8"/>
<sequence>MAMLDAEITDDDYTTLIHILEEWEAFGSAEASTHRKETATLLGDGHRRRCSRR</sequence>
<gene>
    <name evidence="2" type="ORF">Enr8_23200</name>
</gene>
<evidence type="ECO:0000313" key="2">
    <source>
        <dbReference type="EMBL" id="TWT34905.1"/>
    </source>
</evidence>
<keyword evidence="3" id="KW-1185">Reference proteome</keyword>
<comment type="caution">
    <text evidence="2">The sequence shown here is derived from an EMBL/GenBank/DDBJ whole genome shotgun (WGS) entry which is preliminary data.</text>
</comment>
<feature type="region of interest" description="Disordered" evidence="1">
    <location>
        <begin position="30"/>
        <end position="53"/>
    </location>
</feature>
<protein>
    <submittedName>
        <fullName evidence="2">Uncharacterized protein</fullName>
    </submittedName>
</protein>
<organism evidence="2 3">
    <name type="scientific">Blastopirellula retiformator</name>
    <dbReference type="NCBI Taxonomy" id="2527970"/>
    <lineage>
        <taxon>Bacteria</taxon>
        <taxon>Pseudomonadati</taxon>
        <taxon>Planctomycetota</taxon>
        <taxon>Planctomycetia</taxon>
        <taxon>Pirellulales</taxon>
        <taxon>Pirellulaceae</taxon>
        <taxon>Blastopirellula</taxon>
    </lineage>
</organism>
<dbReference type="EMBL" id="SJPF01000002">
    <property type="protein sequence ID" value="TWT34905.1"/>
    <property type="molecule type" value="Genomic_DNA"/>
</dbReference>
<reference evidence="2 3" key="1">
    <citation type="submission" date="2019-02" db="EMBL/GenBank/DDBJ databases">
        <title>Deep-cultivation of Planctomycetes and their phenomic and genomic characterization uncovers novel biology.</title>
        <authorList>
            <person name="Wiegand S."/>
            <person name="Jogler M."/>
            <person name="Boedeker C."/>
            <person name="Pinto D."/>
            <person name="Vollmers J."/>
            <person name="Rivas-Marin E."/>
            <person name="Kohn T."/>
            <person name="Peeters S.H."/>
            <person name="Heuer A."/>
            <person name="Rast P."/>
            <person name="Oberbeckmann S."/>
            <person name="Bunk B."/>
            <person name="Jeske O."/>
            <person name="Meyerdierks A."/>
            <person name="Storesund J.E."/>
            <person name="Kallscheuer N."/>
            <person name="Luecker S."/>
            <person name="Lage O.M."/>
            <person name="Pohl T."/>
            <person name="Merkel B.J."/>
            <person name="Hornburger P."/>
            <person name="Mueller R.-W."/>
            <person name="Bruemmer F."/>
            <person name="Labrenz M."/>
            <person name="Spormann A.M."/>
            <person name="Op Den Camp H."/>
            <person name="Overmann J."/>
            <person name="Amann R."/>
            <person name="Jetten M.S.M."/>
            <person name="Mascher T."/>
            <person name="Medema M.H."/>
            <person name="Devos D.P."/>
            <person name="Kaster A.-K."/>
            <person name="Ovreas L."/>
            <person name="Rohde M."/>
            <person name="Galperin M.Y."/>
            <person name="Jogler C."/>
        </authorList>
    </citation>
    <scope>NUCLEOTIDE SEQUENCE [LARGE SCALE GENOMIC DNA]</scope>
    <source>
        <strain evidence="2 3">Enr8</strain>
    </source>
</reference>
<evidence type="ECO:0000313" key="3">
    <source>
        <dbReference type="Proteomes" id="UP000318878"/>
    </source>
</evidence>